<reference evidence="1" key="1">
    <citation type="submission" date="2021-06" db="EMBL/GenBank/DDBJ databases">
        <title>Vibrio nov. sp., novel gut bacterium isolated from Yellow Sea oyster.</title>
        <authorList>
            <person name="Muhammad N."/>
            <person name="Nguyen T.H."/>
            <person name="Lee Y.-J."/>
            <person name="Ko J."/>
            <person name="Kim S.-G."/>
        </authorList>
    </citation>
    <scope>NUCLEOTIDE SEQUENCE</scope>
    <source>
        <strain evidence="1">OG9-811</strain>
    </source>
</reference>
<dbReference type="AlphaFoldDB" id="A0A975YLT7"/>
<evidence type="ECO:0000313" key="1">
    <source>
        <dbReference type="EMBL" id="QXO15720.1"/>
    </source>
</evidence>
<keyword evidence="2" id="KW-1185">Reference proteome</keyword>
<accession>A0A975YLT7</accession>
<dbReference type="KEGG" id="vos:KNV97_04720"/>
<dbReference type="EMBL" id="CP076642">
    <property type="protein sequence ID" value="QXO15720.1"/>
    <property type="molecule type" value="Genomic_DNA"/>
</dbReference>
<dbReference type="Proteomes" id="UP000694232">
    <property type="component" value="Chromosome 2"/>
</dbReference>
<name>A0A975YLT7_9VIBR</name>
<proteinExistence type="predicted"/>
<dbReference type="RefSeq" id="WP_021706405.1">
    <property type="nucleotide sequence ID" value="NZ_CP076642.1"/>
</dbReference>
<gene>
    <name evidence="1" type="ORF">KNV97_04720</name>
</gene>
<evidence type="ECO:0000313" key="2">
    <source>
        <dbReference type="Proteomes" id="UP000694232"/>
    </source>
</evidence>
<sequence>MYEKIAYIILGVAIGKLFDFYIQRRKVSSLEVAILEELEDIKYRLLLICRSYERSIQIYALNGIDSGVPLKLSNPIFKKHYSDIAIKLGSAQRKSLSLIDSCVESVNLGINRIEELHSNTVANLSDEAIERWGDLLKAQYINAATAYWHVNYHLSNQELPFLDIEDSEEHKAYLSQRKSSEEHVEKLIKRARESLNRDDFD</sequence>
<organism evidence="1 2">
    <name type="scientific">Vibrio ostreae</name>
    <dbReference type="NCBI Taxonomy" id="2841925"/>
    <lineage>
        <taxon>Bacteria</taxon>
        <taxon>Pseudomonadati</taxon>
        <taxon>Pseudomonadota</taxon>
        <taxon>Gammaproteobacteria</taxon>
        <taxon>Vibrionales</taxon>
        <taxon>Vibrionaceae</taxon>
        <taxon>Vibrio</taxon>
    </lineage>
</organism>
<protein>
    <submittedName>
        <fullName evidence="1">Uncharacterized protein</fullName>
    </submittedName>
</protein>